<name>I0YKN3_COCSC</name>
<dbReference type="Proteomes" id="UP000007264">
    <property type="component" value="Unassembled WGS sequence"/>
</dbReference>
<proteinExistence type="predicted"/>
<dbReference type="Gene3D" id="3.60.21.10">
    <property type="match status" value="1"/>
</dbReference>
<keyword evidence="1" id="KW-0472">Membrane</keyword>
<dbReference type="PANTHER" id="PTHR32440">
    <property type="entry name" value="PHOSPHATASE DCR2-RELATED-RELATED"/>
    <property type="match status" value="1"/>
</dbReference>
<dbReference type="EMBL" id="AGSI01000021">
    <property type="protein sequence ID" value="EIE18952.1"/>
    <property type="molecule type" value="Genomic_DNA"/>
</dbReference>
<comment type="caution">
    <text evidence="4">The sequence shown here is derived from an EMBL/GenBank/DDBJ whole genome shotgun (WGS) entry which is preliminary data.</text>
</comment>
<evidence type="ECO:0000256" key="2">
    <source>
        <dbReference type="SAM" id="SignalP"/>
    </source>
</evidence>
<gene>
    <name evidence="4" type="ORF">COCSUDRAFT_49124</name>
</gene>
<keyword evidence="1" id="KW-0812">Transmembrane</keyword>
<dbReference type="SUPFAM" id="SSF56300">
    <property type="entry name" value="Metallo-dependent phosphatases"/>
    <property type="match status" value="1"/>
</dbReference>
<reference evidence="4 5" key="1">
    <citation type="journal article" date="2012" name="Genome Biol.">
        <title>The genome of the polar eukaryotic microalga coccomyxa subellipsoidea reveals traits of cold adaptation.</title>
        <authorList>
            <person name="Blanc G."/>
            <person name="Agarkova I."/>
            <person name="Grimwood J."/>
            <person name="Kuo A."/>
            <person name="Brueggeman A."/>
            <person name="Dunigan D."/>
            <person name="Gurnon J."/>
            <person name="Ladunga I."/>
            <person name="Lindquist E."/>
            <person name="Lucas S."/>
            <person name="Pangilinan J."/>
            <person name="Proschold T."/>
            <person name="Salamov A."/>
            <person name="Schmutz J."/>
            <person name="Weeks D."/>
            <person name="Yamada T."/>
            <person name="Claverie J.M."/>
            <person name="Grigoriev I."/>
            <person name="Van Etten J."/>
            <person name="Lomsadze A."/>
            <person name="Borodovsky M."/>
        </authorList>
    </citation>
    <scope>NUCLEOTIDE SEQUENCE [LARGE SCALE GENOMIC DNA]</scope>
    <source>
        <strain evidence="4 5">C-169</strain>
    </source>
</reference>
<feature type="transmembrane region" description="Helical" evidence="1">
    <location>
        <begin position="385"/>
        <end position="402"/>
    </location>
</feature>
<feature type="chain" id="PRO_5003637075" evidence="2">
    <location>
        <begin position="26"/>
        <end position="418"/>
    </location>
</feature>
<dbReference type="InterPro" id="IPR029052">
    <property type="entry name" value="Metallo-depent_PP-like"/>
</dbReference>
<dbReference type="eggNOG" id="KOG1432">
    <property type="taxonomic scope" value="Eukaryota"/>
</dbReference>
<dbReference type="InterPro" id="IPR004843">
    <property type="entry name" value="Calcineurin-like_PHP"/>
</dbReference>
<keyword evidence="5" id="KW-1185">Reference proteome</keyword>
<evidence type="ECO:0000259" key="3">
    <source>
        <dbReference type="Pfam" id="PF00149"/>
    </source>
</evidence>
<evidence type="ECO:0000256" key="1">
    <source>
        <dbReference type="SAM" id="Phobius"/>
    </source>
</evidence>
<evidence type="ECO:0000313" key="5">
    <source>
        <dbReference type="Proteomes" id="UP000007264"/>
    </source>
</evidence>
<keyword evidence="2" id="KW-0732">Signal</keyword>
<protein>
    <submittedName>
        <fullName evidence="4">Metallo-dependent phosphatase</fullName>
    </submittedName>
</protein>
<dbReference type="AlphaFoldDB" id="I0YKN3"/>
<accession>I0YKN3</accession>
<sequence length="418" mass="46469">MARRFPLLQVAFLGLILSLISLCSATKYTRSTKKIQLKFDQDGYFKIVQLADLHYGHFPETDEHTDKVIANILSYEQPDLAVLSGDMVSGFAWDGTVGWFEKRFRQLVKPIAAAGVPYALILGNHDDEADLSREQIVLLDTRLQQGSLTQLGPREAIGLSNYYLDIAASKGGAPAARLWMLDSGGRGCDWMYGGSGCVERPTIWWMNRTLSGLPKVPSLAFVHVPVPEFMEVWNRGSARGSKHEPVNCPMSDTGLFDALKDAGVTALHSGHDHDNNYEGLLHGVRLAYGHKTGYGSYGPPPGWGHGARVILLKAGQEAHEAETWIRLENGARVDQSKNPKFAKALQTKKMATRLGDGYCEEFPFAPTCRAELRYRLLSRISLANFLYFVGFLILLGAAAMYWQRLLKRKAKQQEHSSL</sequence>
<dbReference type="OrthoDB" id="783096at2759"/>
<dbReference type="GeneID" id="17036902"/>
<dbReference type="KEGG" id="csl:COCSUDRAFT_49124"/>
<evidence type="ECO:0000313" key="4">
    <source>
        <dbReference type="EMBL" id="EIE18952.1"/>
    </source>
</evidence>
<feature type="domain" description="Calcineurin-like phosphoesterase" evidence="3">
    <location>
        <begin position="45"/>
        <end position="274"/>
    </location>
</feature>
<dbReference type="RefSeq" id="XP_005643496.1">
    <property type="nucleotide sequence ID" value="XM_005643439.1"/>
</dbReference>
<keyword evidence="1" id="KW-1133">Transmembrane helix</keyword>
<dbReference type="GO" id="GO:0005737">
    <property type="term" value="C:cytoplasm"/>
    <property type="evidence" value="ECO:0007669"/>
    <property type="project" value="TreeGrafter"/>
</dbReference>
<organism evidence="4 5">
    <name type="scientific">Coccomyxa subellipsoidea (strain C-169)</name>
    <name type="common">Green microalga</name>
    <dbReference type="NCBI Taxonomy" id="574566"/>
    <lineage>
        <taxon>Eukaryota</taxon>
        <taxon>Viridiplantae</taxon>
        <taxon>Chlorophyta</taxon>
        <taxon>core chlorophytes</taxon>
        <taxon>Trebouxiophyceae</taxon>
        <taxon>Trebouxiophyceae incertae sedis</taxon>
        <taxon>Coccomyxaceae</taxon>
        <taxon>Coccomyxa</taxon>
        <taxon>Coccomyxa subellipsoidea</taxon>
    </lineage>
</organism>
<dbReference type="GO" id="GO:0016788">
    <property type="term" value="F:hydrolase activity, acting on ester bonds"/>
    <property type="evidence" value="ECO:0007669"/>
    <property type="project" value="TreeGrafter"/>
</dbReference>
<dbReference type="CDD" id="cd07383">
    <property type="entry name" value="MPP_Dcr2"/>
    <property type="match status" value="1"/>
</dbReference>
<feature type="signal peptide" evidence="2">
    <location>
        <begin position="1"/>
        <end position="25"/>
    </location>
</feature>
<dbReference type="Pfam" id="PF00149">
    <property type="entry name" value="Metallophos"/>
    <property type="match status" value="1"/>
</dbReference>
<dbReference type="PANTHER" id="PTHR32440:SF3">
    <property type="entry name" value="CALCINEURIN-LIKE PHOSPHOESTERASE DOMAIN-CONTAINING PROTEIN"/>
    <property type="match status" value="1"/>
</dbReference>